<dbReference type="Gene3D" id="3.10.180.10">
    <property type="entry name" value="2,3-Dihydroxybiphenyl 1,2-Dioxygenase, domain 1"/>
    <property type="match status" value="1"/>
</dbReference>
<keyword evidence="3" id="KW-1185">Reference proteome</keyword>
<dbReference type="SUPFAM" id="SSF54593">
    <property type="entry name" value="Glyoxalase/Bleomycin resistance protein/Dihydroxybiphenyl dioxygenase"/>
    <property type="match status" value="1"/>
</dbReference>
<dbReference type="InterPro" id="IPR037523">
    <property type="entry name" value="VOC_core"/>
</dbReference>
<dbReference type="PROSITE" id="PS51819">
    <property type="entry name" value="VOC"/>
    <property type="match status" value="1"/>
</dbReference>
<sequence length="162" mass="17657">MSGVHPATQIGHVHLKVSDLERSIRFYTGVLSFDLVNRLGNSIAFLSFGGYHHHLVLNTLESAGGRPPGPGTTGLLHFAILYPSQRELGRALKRLPAHGVQLDSAVDHGVSFALYLHNPDWIGIELTCDRDPSEWTRTPDGRLAIGEFNASLDLRSLLAAAE</sequence>
<dbReference type="Proteomes" id="UP001527882">
    <property type="component" value="Unassembled WGS sequence"/>
</dbReference>
<dbReference type="InterPro" id="IPR029068">
    <property type="entry name" value="Glyas_Bleomycin-R_OHBP_Dase"/>
</dbReference>
<dbReference type="PANTHER" id="PTHR43279:SF1">
    <property type="entry name" value="CATECHOL-2,3-DIOXYGENASE"/>
    <property type="match status" value="1"/>
</dbReference>
<name>A0ABT4QIF9_9BACL</name>
<evidence type="ECO:0000313" key="3">
    <source>
        <dbReference type="Proteomes" id="UP001527882"/>
    </source>
</evidence>
<dbReference type="RefSeq" id="WP_269885184.1">
    <property type="nucleotide sequence ID" value="NZ_JAQAGZ010000025.1"/>
</dbReference>
<evidence type="ECO:0000259" key="1">
    <source>
        <dbReference type="PROSITE" id="PS51819"/>
    </source>
</evidence>
<dbReference type="InterPro" id="IPR004360">
    <property type="entry name" value="Glyas_Fos-R_dOase_dom"/>
</dbReference>
<dbReference type="EMBL" id="JAQAGZ010000025">
    <property type="protein sequence ID" value="MCZ8516654.1"/>
    <property type="molecule type" value="Genomic_DNA"/>
</dbReference>
<gene>
    <name evidence="2" type="ORF">O9H85_30575</name>
</gene>
<comment type="caution">
    <text evidence="2">The sequence shown here is derived from an EMBL/GenBank/DDBJ whole genome shotgun (WGS) entry which is preliminary data.</text>
</comment>
<organism evidence="2 3">
    <name type="scientific">Paenibacillus gyeongsangnamensis</name>
    <dbReference type="NCBI Taxonomy" id="3388067"/>
    <lineage>
        <taxon>Bacteria</taxon>
        <taxon>Bacillati</taxon>
        <taxon>Bacillota</taxon>
        <taxon>Bacilli</taxon>
        <taxon>Bacillales</taxon>
        <taxon>Paenibacillaceae</taxon>
        <taxon>Paenibacillus</taxon>
    </lineage>
</organism>
<accession>A0ABT4QIF9</accession>
<reference evidence="2 3" key="1">
    <citation type="submission" date="2022-12" db="EMBL/GenBank/DDBJ databases">
        <title>Draft genome sequence of Paenibacillus sp. dW9.</title>
        <authorList>
            <person name="Choi E.-W."/>
            <person name="Kim D.-U."/>
        </authorList>
    </citation>
    <scope>NUCLEOTIDE SEQUENCE [LARGE SCALE GENOMIC DNA]</scope>
    <source>
        <strain evidence="3">dW9</strain>
    </source>
</reference>
<evidence type="ECO:0000313" key="2">
    <source>
        <dbReference type="EMBL" id="MCZ8516654.1"/>
    </source>
</evidence>
<dbReference type="Pfam" id="PF00903">
    <property type="entry name" value="Glyoxalase"/>
    <property type="match status" value="1"/>
</dbReference>
<dbReference type="PANTHER" id="PTHR43279">
    <property type="entry name" value="CATECHOL-2,3-DIOXYGENASE"/>
    <property type="match status" value="1"/>
</dbReference>
<feature type="domain" description="VOC" evidence="1">
    <location>
        <begin position="9"/>
        <end position="129"/>
    </location>
</feature>
<proteinExistence type="predicted"/>
<protein>
    <submittedName>
        <fullName evidence="2">VOC family protein</fullName>
    </submittedName>
</protein>